<dbReference type="EMBL" id="JADCTT010000013">
    <property type="protein sequence ID" value="KAF9745354.1"/>
    <property type="molecule type" value="Genomic_DNA"/>
</dbReference>
<reference evidence="2" key="1">
    <citation type="submission" date="2020-10" db="EMBL/GenBank/DDBJ databases">
        <title>High-Quality Genome Resource of Clonostachys rosea strain S41 by Oxford Nanopore Long-Read Sequencing.</title>
        <authorList>
            <person name="Wang H."/>
        </authorList>
    </citation>
    <scope>NUCLEOTIDE SEQUENCE</scope>
    <source>
        <strain evidence="2">S41</strain>
    </source>
</reference>
<accession>A0A8H7K7K8</accession>
<gene>
    <name evidence="2" type="ORF">IM811_004976</name>
</gene>
<evidence type="ECO:0000256" key="1">
    <source>
        <dbReference type="SAM" id="SignalP"/>
    </source>
</evidence>
<comment type="caution">
    <text evidence="2">The sequence shown here is derived from an EMBL/GenBank/DDBJ whole genome shotgun (WGS) entry which is preliminary data.</text>
</comment>
<keyword evidence="1" id="KW-0732">Signal</keyword>
<dbReference type="Proteomes" id="UP000616885">
    <property type="component" value="Unassembled WGS sequence"/>
</dbReference>
<evidence type="ECO:0000313" key="2">
    <source>
        <dbReference type="EMBL" id="KAF9745354.1"/>
    </source>
</evidence>
<organism evidence="2 3">
    <name type="scientific">Bionectria ochroleuca</name>
    <name type="common">Gliocladium roseum</name>
    <dbReference type="NCBI Taxonomy" id="29856"/>
    <lineage>
        <taxon>Eukaryota</taxon>
        <taxon>Fungi</taxon>
        <taxon>Dikarya</taxon>
        <taxon>Ascomycota</taxon>
        <taxon>Pezizomycotina</taxon>
        <taxon>Sordariomycetes</taxon>
        <taxon>Hypocreomycetidae</taxon>
        <taxon>Hypocreales</taxon>
        <taxon>Bionectriaceae</taxon>
        <taxon>Clonostachys</taxon>
    </lineage>
</organism>
<name>A0A8H7K7K8_BIOOC</name>
<evidence type="ECO:0000313" key="3">
    <source>
        <dbReference type="Proteomes" id="UP000616885"/>
    </source>
</evidence>
<dbReference type="AlphaFoldDB" id="A0A8H7K7K8"/>
<proteinExistence type="predicted"/>
<feature type="signal peptide" evidence="1">
    <location>
        <begin position="1"/>
        <end position="22"/>
    </location>
</feature>
<feature type="chain" id="PRO_5034426290" description="Ecp2 effector protein domain-containing protein" evidence="1">
    <location>
        <begin position="23"/>
        <end position="147"/>
    </location>
</feature>
<sequence>MRFGLASLSLALLTGLDPVVTAAPVGTSTNVDLFTRGQIPADIGTTACKYYSDVPFVWTYEARIREPFMTVDGLCPKLEEKGKAVNLNCGLLIVKECKHDINDPQVKKWKFEVRAQCTGAMVAKAIKAATGQKSVSCDIVYDKNKWP</sequence>
<protein>
    <recommendedName>
        <fullName evidence="4">Ecp2 effector protein domain-containing protein</fullName>
    </recommendedName>
</protein>
<evidence type="ECO:0008006" key="4">
    <source>
        <dbReference type="Google" id="ProtNLM"/>
    </source>
</evidence>